<keyword evidence="3" id="KW-1185">Reference proteome</keyword>
<dbReference type="STRING" id="1149755.A0A2J6RD55"/>
<sequence>MTHQSRQYYGPTVSAAHSFSSQNSYYVSGPAGVYRQPTSTEYLPIYQHLKPNRKDLPLLLNGTPCRACADFGASANVIDAKFARELDLTIDSITPCPAFELPTFRKLLKPSGRVSINCEFPDEPASCVVEEFFVIENFVHSVVMGRTFLRKTRTIDKFRNRLKDKLLQIHEIPVVASLGVQDERLRFWLDGQELMSTPDTGSEINVMSLSFAKQRAFVVKEDPIHQVRFADSSLQDIEGVVCPRFLWKWCTTETAPQTSRPRPEELLAHDRQDRQCHE</sequence>
<evidence type="ECO:0000313" key="3">
    <source>
        <dbReference type="Proteomes" id="UP000235786"/>
    </source>
</evidence>
<feature type="region of interest" description="Disordered" evidence="1">
    <location>
        <begin position="255"/>
        <end position="278"/>
    </location>
</feature>
<dbReference type="AlphaFoldDB" id="A0A2J6RD55"/>
<evidence type="ECO:0000256" key="1">
    <source>
        <dbReference type="SAM" id="MobiDB-lite"/>
    </source>
</evidence>
<gene>
    <name evidence="2" type="ORF">L207DRAFT_81505</name>
</gene>
<evidence type="ECO:0000313" key="2">
    <source>
        <dbReference type="EMBL" id="PMD36442.1"/>
    </source>
</evidence>
<proteinExistence type="predicted"/>
<dbReference type="CDD" id="cd00303">
    <property type="entry name" value="retropepsin_like"/>
    <property type="match status" value="1"/>
</dbReference>
<organism evidence="2 3">
    <name type="scientific">Hyaloscypha variabilis (strain UAMH 11265 / GT02V1 / F)</name>
    <name type="common">Meliniomyces variabilis</name>
    <dbReference type="NCBI Taxonomy" id="1149755"/>
    <lineage>
        <taxon>Eukaryota</taxon>
        <taxon>Fungi</taxon>
        <taxon>Dikarya</taxon>
        <taxon>Ascomycota</taxon>
        <taxon>Pezizomycotina</taxon>
        <taxon>Leotiomycetes</taxon>
        <taxon>Helotiales</taxon>
        <taxon>Hyaloscyphaceae</taxon>
        <taxon>Hyaloscypha</taxon>
        <taxon>Hyaloscypha variabilis</taxon>
    </lineage>
</organism>
<dbReference type="Gene3D" id="2.40.70.10">
    <property type="entry name" value="Acid Proteases"/>
    <property type="match status" value="1"/>
</dbReference>
<dbReference type="Proteomes" id="UP000235786">
    <property type="component" value="Unassembled WGS sequence"/>
</dbReference>
<feature type="compositionally biased region" description="Basic and acidic residues" evidence="1">
    <location>
        <begin position="261"/>
        <end position="278"/>
    </location>
</feature>
<dbReference type="OrthoDB" id="3542770at2759"/>
<name>A0A2J6RD55_HYAVF</name>
<dbReference type="InterPro" id="IPR021109">
    <property type="entry name" value="Peptidase_aspartic_dom_sf"/>
</dbReference>
<protein>
    <submittedName>
        <fullName evidence="2">Uncharacterized protein</fullName>
    </submittedName>
</protein>
<dbReference type="EMBL" id="KZ613950">
    <property type="protein sequence ID" value="PMD36442.1"/>
    <property type="molecule type" value="Genomic_DNA"/>
</dbReference>
<reference evidence="2 3" key="1">
    <citation type="submission" date="2016-04" db="EMBL/GenBank/DDBJ databases">
        <title>A degradative enzymes factory behind the ericoid mycorrhizal symbiosis.</title>
        <authorList>
            <consortium name="DOE Joint Genome Institute"/>
            <person name="Martino E."/>
            <person name="Morin E."/>
            <person name="Grelet G."/>
            <person name="Kuo A."/>
            <person name="Kohler A."/>
            <person name="Daghino S."/>
            <person name="Barry K."/>
            <person name="Choi C."/>
            <person name="Cichocki N."/>
            <person name="Clum A."/>
            <person name="Copeland A."/>
            <person name="Hainaut M."/>
            <person name="Haridas S."/>
            <person name="Labutti K."/>
            <person name="Lindquist E."/>
            <person name="Lipzen A."/>
            <person name="Khouja H.-R."/>
            <person name="Murat C."/>
            <person name="Ohm R."/>
            <person name="Olson A."/>
            <person name="Spatafora J."/>
            <person name="Veneault-Fourrey C."/>
            <person name="Henrissat B."/>
            <person name="Grigoriev I."/>
            <person name="Martin F."/>
            <person name="Perotto S."/>
        </authorList>
    </citation>
    <scope>NUCLEOTIDE SEQUENCE [LARGE SCALE GENOMIC DNA]</scope>
    <source>
        <strain evidence="2 3">F</strain>
    </source>
</reference>
<accession>A0A2J6RD55</accession>